<dbReference type="PRINTS" id="PR00111">
    <property type="entry name" value="ABHYDROLASE"/>
</dbReference>
<dbReference type="EMBL" id="QRBE01000002">
    <property type="protein sequence ID" value="RDS83542.1"/>
    <property type="molecule type" value="Genomic_DNA"/>
</dbReference>
<dbReference type="Proteomes" id="UP000254258">
    <property type="component" value="Unassembled WGS sequence"/>
</dbReference>
<dbReference type="GO" id="GO:0016787">
    <property type="term" value="F:hydrolase activity"/>
    <property type="evidence" value="ECO:0007669"/>
    <property type="project" value="UniProtKB-KW"/>
</dbReference>
<dbReference type="OrthoDB" id="9780765at2"/>
<dbReference type="InterPro" id="IPR050266">
    <property type="entry name" value="AB_hydrolase_sf"/>
</dbReference>
<dbReference type="PANTHER" id="PTHR43798:SF31">
    <property type="entry name" value="AB HYDROLASE SUPERFAMILY PROTEIN YCLE"/>
    <property type="match status" value="1"/>
</dbReference>
<dbReference type="PANTHER" id="PTHR43798">
    <property type="entry name" value="MONOACYLGLYCEROL LIPASE"/>
    <property type="match status" value="1"/>
</dbReference>
<reference evidence="3 4" key="1">
    <citation type="submission" date="2018-07" db="EMBL/GenBank/DDBJ databases">
        <title>Dyella monticola sp. nov. and Dyella psychrodurans sp. nov. isolated from monsoon evergreen broad-leaved forest soil of Dinghu Mountain, China.</title>
        <authorList>
            <person name="Gao Z."/>
            <person name="Qiu L."/>
        </authorList>
    </citation>
    <scope>NUCLEOTIDE SEQUENCE [LARGE SCALE GENOMIC DNA]</scope>
    <source>
        <strain evidence="3 4">4G-K06</strain>
    </source>
</reference>
<organism evidence="3 4">
    <name type="scientific">Dyella monticola</name>
    <dbReference type="NCBI Taxonomy" id="1927958"/>
    <lineage>
        <taxon>Bacteria</taxon>
        <taxon>Pseudomonadati</taxon>
        <taxon>Pseudomonadota</taxon>
        <taxon>Gammaproteobacteria</taxon>
        <taxon>Lysobacterales</taxon>
        <taxon>Rhodanobacteraceae</taxon>
        <taxon>Dyella</taxon>
    </lineage>
</organism>
<gene>
    <name evidence="3" type="ORF">DWU98_04160</name>
</gene>
<accession>A0A370X5D2</accession>
<proteinExistence type="predicted"/>
<name>A0A370X5D2_9GAMM</name>
<dbReference type="InterPro" id="IPR000073">
    <property type="entry name" value="AB_hydrolase_1"/>
</dbReference>
<comment type="caution">
    <text evidence="3">The sequence shown here is derived from an EMBL/GenBank/DDBJ whole genome shotgun (WGS) entry which is preliminary data.</text>
</comment>
<dbReference type="Gene3D" id="3.40.50.1820">
    <property type="entry name" value="alpha/beta hydrolase"/>
    <property type="match status" value="1"/>
</dbReference>
<evidence type="ECO:0000259" key="2">
    <source>
        <dbReference type="Pfam" id="PF12697"/>
    </source>
</evidence>
<sequence length="258" mass="27516">MKIQSNGVNIRVREAGHGETALVFLHYWGGSSRTWRHVTTTLSNQFRTIATDHRGWGDSDAGEGNYDINTLALDAQGVIDTLDLKRYVIVGHSMGGKVAQLMASRQPQGLVGAVLVAPGSPAPATIPAEQREFISHAYDSRESVLGSVGNVLTAKTLSKDDLEQVVEDSLRGAPGAKLAWPLNTMMEDISAVTVKIKVPVLILAGELDKVDSVDQLKTEVLARIPGATMQTVPGTGHLSPLESPAVLAEAITEFMDGL</sequence>
<evidence type="ECO:0000256" key="1">
    <source>
        <dbReference type="ARBA" id="ARBA00022801"/>
    </source>
</evidence>
<protein>
    <submittedName>
        <fullName evidence="3">Alpha/beta hydrolase</fullName>
    </submittedName>
</protein>
<dbReference type="GO" id="GO:0016020">
    <property type="term" value="C:membrane"/>
    <property type="evidence" value="ECO:0007669"/>
    <property type="project" value="TreeGrafter"/>
</dbReference>
<keyword evidence="4" id="KW-1185">Reference proteome</keyword>
<keyword evidence="1 3" id="KW-0378">Hydrolase</keyword>
<dbReference type="RefSeq" id="WP_115494250.1">
    <property type="nucleotide sequence ID" value="NZ_QRBE01000002.1"/>
</dbReference>
<dbReference type="InterPro" id="IPR029058">
    <property type="entry name" value="AB_hydrolase_fold"/>
</dbReference>
<dbReference type="AlphaFoldDB" id="A0A370X5D2"/>
<evidence type="ECO:0000313" key="4">
    <source>
        <dbReference type="Proteomes" id="UP000254258"/>
    </source>
</evidence>
<dbReference type="SUPFAM" id="SSF53474">
    <property type="entry name" value="alpha/beta-Hydrolases"/>
    <property type="match status" value="1"/>
</dbReference>
<dbReference type="Pfam" id="PF12697">
    <property type="entry name" value="Abhydrolase_6"/>
    <property type="match status" value="1"/>
</dbReference>
<feature type="domain" description="AB hydrolase-1" evidence="2">
    <location>
        <begin position="22"/>
        <end position="250"/>
    </location>
</feature>
<evidence type="ECO:0000313" key="3">
    <source>
        <dbReference type="EMBL" id="RDS83542.1"/>
    </source>
</evidence>